<name>A0A562S220_9BACT</name>
<evidence type="ECO:0000313" key="4">
    <source>
        <dbReference type="EMBL" id="TWI75377.1"/>
    </source>
</evidence>
<dbReference type="Proteomes" id="UP000318307">
    <property type="component" value="Unassembled WGS sequence"/>
</dbReference>
<dbReference type="NCBIfam" id="NF012200">
    <property type="entry name" value="choice_anch_D"/>
    <property type="match status" value="1"/>
</dbReference>
<accession>A0A562S220</accession>
<evidence type="ECO:0000313" key="5">
    <source>
        <dbReference type="Proteomes" id="UP000318307"/>
    </source>
</evidence>
<dbReference type="OrthoDB" id="9793251at2"/>
<protein>
    <submittedName>
        <fullName evidence="4">Uncharacterized protein DUF1566</fullName>
    </submittedName>
</protein>
<proteinExistence type="predicted"/>
<dbReference type="InterPro" id="IPR013783">
    <property type="entry name" value="Ig-like_fold"/>
</dbReference>
<dbReference type="RefSeq" id="WP_144682614.1">
    <property type="nucleotide sequence ID" value="NZ_VLLC01000004.1"/>
</dbReference>
<keyword evidence="2" id="KW-0732">Signal</keyword>
<keyword evidence="1" id="KW-1133">Transmembrane helix</keyword>
<dbReference type="Gene3D" id="2.60.40.10">
    <property type="entry name" value="Immunoglobulins"/>
    <property type="match status" value="1"/>
</dbReference>
<feature type="signal peptide" evidence="2">
    <location>
        <begin position="1"/>
        <end position="23"/>
    </location>
</feature>
<evidence type="ECO:0000256" key="2">
    <source>
        <dbReference type="SAM" id="SignalP"/>
    </source>
</evidence>
<evidence type="ECO:0000256" key="1">
    <source>
        <dbReference type="SAM" id="Phobius"/>
    </source>
</evidence>
<dbReference type="GO" id="GO:0005737">
    <property type="term" value="C:cytoplasm"/>
    <property type="evidence" value="ECO:0007669"/>
    <property type="project" value="UniProtKB-SubCell"/>
</dbReference>
<dbReference type="AlphaFoldDB" id="A0A562S220"/>
<dbReference type="PANTHER" id="PTHR35812">
    <property type="entry name" value="LIPOPROTEIN"/>
    <property type="match status" value="1"/>
</dbReference>
<dbReference type="PANTHER" id="PTHR35812:SF1">
    <property type="entry name" value="LIPOPROTEIN"/>
    <property type="match status" value="1"/>
</dbReference>
<dbReference type="InterPro" id="IPR011460">
    <property type="entry name" value="Lcl_C"/>
</dbReference>
<keyword evidence="1" id="KW-0812">Transmembrane</keyword>
<organism evidence="4 5">
    <name type="scientific">Desulfobotulus alkaliphilus</name>
    <dbReference type="NCBI Taxonomy" id="622671"/>
    <lineage>
        <taxon>Bacteria</taxon>
        <taxon>Pseudomonadati</taxon>
        <taxon>Thermodesulfobacteriota</taxon>
        <taxon>Desulfobacteria</taxon>
        <taxon>Desulfobacterales</taxon>
        <taxon>Desulfobacteraceae</taxon>
        <taxon>Desulfobotulus</taxon>
    </lineage>
</organism>
<feature type="transmembrane region" description="Helical" evidence="1">
    <location>
        <begin position="348"/>
        <end position="367"/>
    </location>
</feature>
<dbReference type="EMBL" id="VLLC01000004">
    <property type="protein sequence ID" value="TWI75377.1"/>
    <property type="molecule type" value="Genomic_DNA"/>
</dbReference>
<feature type="domain" description="Lcl C-terminal" evidence="3">
    <location>
        <begin position="52"/>
        <end position="178"/>
    </location>
</feature>
<keyword evidence="1" id="KW-0472">Membrane</keyword>
<gene>
    <name evidence="4" type="ORF">LZ24_00829</name>
</gene>
<evidence type="ECO:0000259" key="3">
    <source>
        <dbReference type="Pfam" id="PF07603"/>
    </source>
</evidence>
<sequence>MKISVFFYLALLSALILPLSLSAQTQCSGTANTGVLSTTPSSDFEIHANASLTHKKTGLTWMRCALGQSWEGGTCTGDASMHIWQDALMEAEQLNREGGFGGFSDWRLPNYKELASIVEERCTGPAMNALLFPGAPASVFWSSTPLNNADDRPAAYIHFNGGDSFIHEGDTGSVRLVRSSGEGPRISVFREGSGDIPSVAVGEKGSMAFTVKNLGTGSLLVSGIRISGNDAKLFTLQEQACTQPLTAGASCSVSILFAPETPGVKNATLEIESNDPGTPVRSIQMAGKPDASGLAPAGASTPQSALGCFIDTSAYGAGSFSLKGFSGGLWFLAPLLFLLFFRKIPLKSFFILCVAGILTLSAGESLAGTTHVPFTARGFLLEEPRLLDNRVYQDTTFITTQTRTDLDTPSGAPPESGAKGVGVTTLFGKNTKVVGLPLSYQIHRYFSLKADIPWYESEPPDGKKESGLGDISTTLRMQLGSSRLLSNTYLSVKLPTGDEEKSLGSGSYDISLTQKFILRLWDFRFTGMMGYTHRMEADIMGFNVDYGDRIAFMAALEYALIGNRLWVGIKGSGLAAAETKIEGKGQTDSFTTFDAGPEIRYFLPFMEGTAIQLGAMFPVATSFDGEEKEERNASFSAGFAGSF</sequence>
<feature type="chain" id="PRO_5022064082" evidence="2">
    <location>
        <begin position="24"/>
        <end position="643"/>
    </location>
</feature>
<keyword evidence="5" id="KW-1185">Reference proteome</keyword>
<comment type="caution">
    <text evidence="4">The sequence shown here is derived from an EMBL/GenBank/DDBJ whole genome shotgun (WGS) entry which is preliminary data.</text>
</comment>
<dbReference type="Pfam" id="PF07603">
    <property type="entry name" value="Lcl_C"/>
    <property type="match status" value="1"/>
</dbReference>
<reference evidence="4 5" key="1">
    <citation type="submission" date="2019-07" db="EMBL/GenBank/DDBJ databases">
        <title>Genome sequencing of 100 strains of the haloalkaliphilic chemolithoautotrophic sulfur-oxidizing bacterium Thioalkalivibrio.</title>
        <authorList>
            <person name="Muyzer G."/>
        </authorList>
    </citation>
    <scope>NUCLEOTIDE SEQUENCE [LARGE SCALE GENOMIC DNA]</scope>
    <source>
        <strain evidence="4 5">ASO4-4</strain>
    </source>
</reference>
<feature type="transmembrane region" description="Helical" evidence="1">
    <location>
        <begin position="320"/>
        <end position="341"/>
    </location>
</feature>